<gene>
    <name evidence="6 7" type="primary">rlmH</name>
    <name evidence="7" type="ORF">G3I67_02665</name>
</gene>
<dbReference type="SUPFAM" id="SSF75217">
    <property type="entry name" value="alpha/beta knot"/>
    <property type="match status" value="1"/>
</dbReference>
<evidence type="ECO:0000256" key="6">
    <source>
        <dbReference type="HAMAP-Rule" id="MF_00658"/>
    </source>
</evidence>
<keyword evidence="6" id="KW-0963">Cytoplasm</keyword>
<evidence type="ECO:0000256" key="2">
    <source>
        <dbReference type="ARBA" id="ARBA00022603"/>
    </source>
</evidence>
<keyword evidence="4 6" id="KW-0949">S-adenosyl-L-methionine</keyword>
<dbReference type="AlphaFoldDB" id="A0A6B2R3W9"/>
<evidence type="ECO:0000256" key="1">
    <source>
        <dbReference type="ARBA" id="ARBA00022552"/>
    </source>
</evidence>
<evidence type="ECO:0000256" key="3">
    <source>
        <dbReference type="ARBA" id="ARBA00022679"/>
    </source>
</evidence>
<reference evidence="7" key="1">
    <citation type="submission" date="2020-02" db="EMBL/GenBank/DDBJ databases">
        <authorList>
            <person name="Chen W.-M."/>
        </authorList>
    </citation>
    <scope>NUCLEOTIDE SEQUENCE</scope>
    <source>
        <strain evidence="7">NBD-18</strain>
    </source>
</reference>
<dbReference type="Pfam" id="PF02590">
    <property type="entry name" value="SPOUT_MTase"/>
    <property type="match status" value="1"/>
</dbReference>
<dbReference type="InterPro" id="IPR029028">
    <property type="entry name" value="Alpha/beta_knot_MTases"/>
</dbReference>
<proteinExistence type="inferred from homology"/>
<dbReference type="NCBIfam" id="NF000986">
    <property type="entry name" value="PRK00103.1-4"/>
    <property type="match status" value="1"/>
</dbReference>
<comment type="subunit">
    <text evidence="6">Homodimer.</text>
</comment>
<sequence length="156" mass="17551">MKIFIIAVGARMPNWVETAWDDYAKRMPADWQVTLKEIKPEPRTSGKTPAQMMAAESKRIQAAIPEGAIRIALDENGRDYSTKKFSDVMQSWQDQGQSIAIIIGGPDGLDAELKASCSGMIRLSSMTMPHPLVRVVLIEQIYRAWSILVNHPYHRI</sequence>
<accession>A0A6B2R3W9</accession>
<dbReference type="HAMAP" id="MF_00658">
    <property type="entry name" value="23SrRNA_methyltr_H"/>
    <property type="match status" value="1"/>
</dbReference>
<feature type="binding site" evidence="6">
    <location>
        <begin position="123"/>
        <end position="128"/>
    </location>
    <ligand>
        <name>S-adenosyl-L-methionine</name>
        <dbReference type="ChEBI" id="CHEBI:59789"/>
    </ligand>
</feature>
<evidence type="ECO:0000313" key="7">
    <source>
        <dbReference type="EMBL" id="NDY82125.1"/>
    </source>
</evidence>
<evidence type="ECO:0000256" key="4">
    <source>
        <dbReference type="ARBA" id="ARBA00022691"/>
    </source>
</evidence>
<keyword evidence="1 6" id="KW-0698">rRNA processing</keyword>
<dbReference type="PANTHER" id="PTHR33603">
    <property type="entry name" value="METHYLTRANSFERASE"/>
    <property type="match status" value="1"/>
</dbReference>
<comment type="subcellular location">
    <subcellularLocation>
        <location evidence="6">Cytoplasm</location>
    </subcellularLocation>
</comment>
<comment type="function">
    <text evidence="6">Specifically methylates the pseudouridine at position 1915 (m3Psi1915) in 23S rRNA.</text>
</comment>
<feature type="binding site" evidence="6">
    <location>
        <position position="73"/>
    </location>
    <ligand>
        <name>S-adenosyl-L-methionine</name>
        <dbReference type="ChEBI" id="CHEBI:59789"/>
    </ligand>
</feature>
<dbReference type="GO" id="GO:0070038">
    <property type="term" value="F:rRNA (pseudouridine-N3-)-methyltransferase activity"/>
    <property type="evidence" value="ECO:0007669"/>
    <property type="project" value="UniProtKB-UniRule"/>
</dbReference>
<protein>
    <recommendedName>
        <fullName evidence="6">Ribosomal RNA large subunit methyltransferase H</fullName>
        <ecNumber evidence="6">2.1.1.177</ecNumber>
    </recommendedName>
    <alternativeName>
        <fullName evidence="6">23S rRNA (pseudouridine1915-N3)-methyltransferase</fullName>
    </alternativeName>
    <alternativeName>
        <fullName evidence="6">23S rRNA m3Psi1915 methyltransferase</fullName>
    </alternativeName>
    <alternativeName>
        <fullName evidence="6">rRNA (pseudouridine-N3-)-methyltransferase RlmH</fullName>
    </alternativeName>
</protein>
<comment type="similarity">
    <text evidence="5 6">Belongs to the RNA methyltransferase RlmH family.</text>
</comment>
<dbReference type="PANTHER" id="PTHR33603:SF1">
    <property type="entry name" value="RIBOSOMAL RNA LARGE SUBUNIT METHYLTRANSFERASE H"/>
    <property type="match status" value="1"/>
</dbReference>
<dbReference type="InterPro" id="IPR029026">
    <property type="entry name" value="tRNA_m1G_MTases_N"/>
</dbReference>
<dbReference type="Gene3D" id="3.40.1280.10">
    <property type="match status" value="1"/>
</dbReference>
<name>A0A6B2R3W9_9BURK</name>
<comment type="catalytic activity">
    <reaction evidence="6">
        <text>pseudouridine(1915) in 23S rRNA + S-adenosyl-L-methionine = N(3)-methylpseudouridine(1915) in 23S rRNA + S-adenosyl-L-homocysteine + H(+)</text>
        <dbReference type="Rhea" id="RHEA:42752"/>
        <dbReference type="Rhea" id="RHEA-COMP:10221"/>
        <dbReference type="Rhea" id="RHEA-COMP:10222"/>
        <dbReference type="ChEBI" id="CHEBI:15378"/>
        <dbReference type="ChEBI" id="CHEBI:57856"/>
        <dbReference type="ChEBI" id="CHEBI:59789"/>
        <dbReference type="ChEBI" id="CHEBI:65314"/>
        <dbReference type="ChEBI" id="CHEBI:74486"/>
        <dbReference type="EC" id="2.1.1.177"/>
    </reaction>
</comment>
<dbReference type="CDD" id="cd18081">
    <property type="entry name" value="RlmH-like"/>
    <property type="match status" value="1"/>
</dbReference>
<comment type="caution">
    <text evidence="7">The sequence shown here is derived from an EMBL/GenBank/DDBJ whole genome shotgun (WGS) entry which is preliminary data.</text>
</comment>
<dbReference type="InterPro" id="IPR003742">
    <property type="entry name" value="RlmH-like"/>
</dbReference>
<dbReference type="EC" id="2.1.1.177" evidence="6"/>
<dbReference type="PIRSF" id="PIRSF004505">
    <property type="entry name" value="MT_bac"/>
    <property type="match status" value="1"/>
</dbReference>
<evidence type="ECO:0000256" key="5">
    <source>
        <dbReference type="ARBA" id="ARBA00038303"/>
    </source>
</evidence>
<feature type="binding site" evidence="6">
    <location>
        <position position="104"/>
    </location>
    <ligand>
        <name>S-adenosyl-L-methionine</name>
        <dbReference type="ChEBI" id="CHEBI:59789"/>
    </ligand>
</feature>
<dbReference type="RefSeq" id="WP_163651396.1">
    <property type="nucleotide sequence ID" value="NZ_JAAGRN010000001.1"/>
</dbReference>
<organism evidence="7">
    <name type="scientific">Sheuella amnicola</name>
    <dbReference type="NCBI Taxonomy" id="2707330"/>
    <lineage>
        <taxon>Bacteria</taxon>
        <taxon>Pseudomonadati</taxon>
        <taxon>Pseudomonadota</taxon>
        <taxon>Betaproteobacteria</taxon>
        <taxon>Burkholderiales</taxon>
        <taxon>Alcaligenaceae</taxon>
        <taxon>Sheuella</taxon>
    </lineage>
</organism>
<dbReference type="EMBL" id="JAAGRN010000001">
    <property type="protein sequence ID" value="NDY82125.1"/>
    <property type="molecule type" value="Genomic_DNA"/>
</dbReference>
<keyword evidence="2 6" id="KW-0489">Methyltransferase</keyword>
<dbReference type="GO" id="GO:0005737">
    <property type="term" value="C:cytoplasm"/>
    <property type="evidence" value="ECO:0007669"/>
    <property type="project" value="UniProtKB-SubCell"/>
</dbReference>
<keyword evidence="3 6" id="KW-0808">Transferase</keyword>